<dbReference type="EMBL" id="LNJQ01000004">
    <property type="protein sequence ID" value="KWZ37886.1"/>
    <property type="molecule type" value="Genomic_DNA"/>
</dbReference>
<feature type="region of interest" description="Disordered" evidence="1">
    <location>
        <begin position="18"/>
        <end position="47"/>
    </location>
</feature>
<evidence type="ECO:0000313" key="3">
    <source>
        <dbReference type="Proteomes" id="UP000070255"/>
    </source>
</evidence>
<comment type="caution">
    <text evidence="2">The sequence shown here is derived from an EMBL/GenBank/DDBJ whole genome shotgun (WGS) entry which is preliminary data.</text>
</comment>
<sequence>MRRPRPFRGAAIRRARLAGDECGPASPLHGGGDGDGDGVRKDGGRGSMRNAMQLIDCIASARGGA</sequence>
<dbReference type="Proteomes" id="UP000070255">
    <property type="component" value="Unassembled WGS sequence"/>
</dbReference>
<proteinExistence type="predicted"/>
<reference evidence="2 3" key="1">
    <citation type="submission" date="2015-11" db="EMBL/GenBank/DDBJ databases">
        <authorList>
            <person name="Sahl J."/>
            <person name="Wagner D."/>
            <person name="Keim P."/>
        </authorList>
    </citation>
    <scope>NUCLEOTIDE SEQUENCE [LARGE SCALE GENOMIC DNA]</scope>
    <source>
        <strain evidence="2 3">BDU18</strain>
    </source>
</reference>
<gene>
    <name evidence="2" type="ORF">WS72_23470</name>
</gene>
<accession>A0ABR5T3T0</accession>
<keyword evidence="3" id="KW-1185">Reference proteome</keyword>
<evidence type="ECO:0000256" key="1">
    <source>
        <dbReference type="SAM" id="MobiDB-lite"/>
    </source>
</evidence>
<organism evidence="2 3">
    <name type="scientific">Burkholderia savannae</name>
    <dbReference type="NCBI Taxonomy" id="1637837"/>
    <lineage>
        <taxon>Bacteria</taxon>
        <taxon>Pseudomonadati</taxon>
        <taxon>Pseudomonadota</taxon>
        <taxon>Betaproteobacteria</taxon>
        <taxon>Burkholderiales</taxon>
        <taxon>Burkholderiaceae</taxon>
        <taxon>Burkholderia</taxon>
        <taxon>pseudomallei group</taxon>
    </lineage>
</organism>
<evidence type="ECO:0000313" key="2">
    <source>
        <dbReference type="EMBL" id="KWZ37886.1"/>
    </source>
</evidence>
<protein>
    <submittedName>
        <fullName evidence="2">Uncharacterized protein</fullName>
    </submittedName>
</protein>
<name>A0ABR5T3T0_9BURK</name>